<dbReference type="SUPFAM" id="SSF55729">
    <property type="entry name" value="Acyl-CoA N-acyltransferases (Nat)"/>
    <property type="match status" value="1"/>
</dbReference>
<dbReference type="EMBL" id="NIDN02000205">
    <property type="protein sequence ID" value="RLL94436.1"/>
    <property type="molecule type" value="Genomic_DNA"/>
</dbReference>
<evidence type="ECO:0000313" key="2">
    <source>
        <dbReference type="EMBL" id="RLL94436.1"/>
    </source>
</evidence>
<dbReference type="GO" id="GO:0016747">
    <property type="term" value="F:acyltransferase activity, transferring groups other than amino-acyl groups"/>
    <property type="evidence" value="ECO:0007669"/>
    <property type="project" value="InterPro"/>
</dbReference>
<reference evidence="2 3" key="1">
    <citation type="submission" date="2018-08" db="EMBL/GenBank/DDBJ databases">
        <title>Draft genome sequences of two Aspergillus turcosus clinical strains isolated from bronchoalveolar lavage fluid: one azole-susceptible and the other azole-resistant.</title>
        <authorList>
            <person name="Parent-Michaud M."/>
            <person name="Dufresne P.J."/>
            <person name="Fournier E."/>
            <person name="Martineau C."/>
            <person name="Moreira S."/>
            <person name="Perkins V."/>
            <person name="De Repentigny L."/>
            <person name="Dufresne S.F."/>
        </authorList>
    </citation>
    <scope>NUCLEOTIDE SEQUENCE [LARGE SCALE GENOMIC DNA]</scope>
    <source>
        <strain evidence="2">HMR AF 1038</strain>
    </source>
</reference>
<dbReference type="AlphaFoldDB" id="A0A229X1G4"/>
<dbReference type="InterPro" id="IPR013653">
    <property type="entry name" value="GCN5-like_dom"/>
</dbReference>
<dbReference type="Proteomes" id="UP000215289">
    <property type="component" value="Unassembled WGS sequence"/>
</dbReference>
<dbReference type="Pfam" id="PF08445">
    <property type="entry name" value="FR47"/>
    <property type="match status" value="1"/>
</dbReference>
<dbReference type="InterPro" id="IPR000182">
    <property type="entry name" value="GNAT_dom"/>
</dbReference>
<dbReference type="InterPro" id="IPR016181">
    <property type="entry name" value="Acyl_CoA_acyltransferase"/>
</dbReference>
<feature type="domain" description="N-acetyltransferase" evidence="1">
    <location>
        <begin position="246"/>
        <end position="388"/>
    </location>
</feature>
<sequence>MTNLTMTTTTGDQRLYSGLNGITVQDDPRALLPLLKSHLPHSIPLLRRLQHNLAFPSKTARLLTTFPGVEPPFEPWLAAYVDLPRGRETQMTIYSSLERVERASQSSCTCRDDNDHKDKDYKDPAAISTLHAPPETLALVRAQLLALLAYTKTTLLPGYLASLTAPSVDAPGHMPPPPPQAFLIGNLHTGLMALLNASGLYIDPEPVAGIRFHRHNNPVYVKYLFRGAYAHAHSDLDAGLPPGYRFQDRQGRTGILPHHYALVRDRTYLFRSDETLSSIPGVAAYVDGPGDGEEEMPIAWAFLGLDGSLATLFVEPEHRGKGIAEALSREVMRRGMAEGGIWREVGEEGELWVHANVLATNGASRRVLEKLGGEVGWTVKWTVVEVQS</sequence>
<dbReference type="CDD" id="cd04301">
    <property type="entry name" value="NAT_SF"/>
    <property type="match status" value="1"/>
</dbReference>
<organism evidence="2 3">
    <name type="scientific">Aspergillus turcosus</name>
    <dbReference type="NCBI Taxonomy" id="1245748"/>
    <lineage>
        <taxon>Eukaryota</taxon>
        <taxon>Fungi</taxon>
        <taxon>Dikarya</taxon>
        <taxon>Ascomycota</taxon>
        <taxon>Pezizomycotina</taxon>
        <taxon>Eurotiomycetes</taxon>
        <taxon>Eurotiomycetidae</taxon>
        <taxon>Eurotiales</taxon>
        <taxon>Aspergillaceae</taxon>
        <taxon>Aspergillus</taxon>
        <taxon>Aspergillus subgen. Fumigati</taxon>
    </lineage>
</organism>
<evidence type="ECO:0000259" key="1">
    <source>
        <dbReference type="PROSITE" id="PS51186"/>
    </source>
</evidence>
<comment type="caution">
    <text evidence="2">The sequence shown here is derived from an EMBL/GenBank/DDBJ whole genome shotgun (WGS) entry which is preliminary data.</text>
</comment>
<accession>A0A229X1G4</accession>
<dbReference type="PANTHER" id="PTHR20958:SF6">
    <property type="entry name" value="GLYCINE N-ACYLTRANSFERASE-LIKE PROTEIN"/>
    <property type="match status" value="1"/>
</dbReference>
<dbReference type="InterPro" id="IPR053225">
    <property type="entry name" value="Acyl-CoA_N-acyltransferase"/>
</dbReference>
<dbReference type="Gene3D" id="3.40.630.30">
    <property type="match status" value="1"/>
</dbReference>
<dbReference type="PANTHER" id="PTHR20958">
    <property type="entry name" value="GLYCINE N-ACYLTRANSFERASE-LIKE PROTEIN"/>
    <property type="match status" value="1"/>
</dbReference>
<keyword evidence="3" id="KW-1185">Reference proteome</keyword>
<name>A0A229X1G4_9EURO</name>
<protein>
    <recommendedName>
        <fullName evidence="1">N-acetyltransferase domain-containing protein</fullName>
    </recommendedName>
</protein>
<evidence type="ECO:0000313" key="3">
    <source>
        <dbReference type="Proteomes" id="UP000215289"/>
    </source>
</evidence>
<gene>
    <name evidence="2" type="ORF">CFD26_103411</name>
</gene>
<dbReference type="OrthoDB" id="5335812at2759"/>
<proteinExistence type="predicted"/>
<dbReference type="PROSITE" id="PS51186">
    <property type="entry name" value="GNAT"/>
    <property type="match status" value="1"/>
</dbReference>